<dbReference type="EMBL" id="JACVDC010000101">
    <property type="protein sequence ID" value="MBC9798277.1"/>
    <property type="molecule type" value="Genomic_DNA"/>
</dbReference>
<evidence type="ECO:0000313" key="2">
    <source>
        <dbReference type="Proteomes" id="UP000653730"/>
    </source>
</evidence>
<organism evidence="1 2">
    <name type="scientific">Sinomicrobium weinanense</name>
    <dbReference type="NCBI Taxonomy" id="2842200"/>
    <lineage>
        <taxon>Bacteria</taxon>
        <taxon>Pseudomonadati</taxon>
        <taxon>Bacteroidota</taxon>
        <taxon>Flavobacteriia</taxon>
        <taxon>Flavobacteriales</taxon>
        <taxon>Flavobacteriaceae</taxon>
        <taxon>Sinomicrobium</taxon>
    </lineage>
</organism>
<name>A0A926Q464_9FLAO</name>
<comment type="caution">
    <text evidence="1">The sequence shown here is derived from an EMBL/GenBank/DDBJ whole genome shotgun (WGS) entry which is preliminary data.</text>
</comment>
<dbReference type="Pfam" id="PF11225">
    <property type="entry name" value="DUF3024"/>
    <property type="match status" value="1"/>
</dbReference>
<keyword evidence="2" id="KW-1185">Reference proteome</keyword>
<protein>
    <submittedName>
        <fullName evidence="1">DUF3024 domain-containing protein</fullName>
    </submittedName>
</protein>
<sequence length="107" mass="12971">MEIDLITKLVQDYLDSRLLPNEKKEDSPVYFSYENQTLEIYTIYDIDIGEMKFPIAKAKRIKSRGIWKVYCMGRYMKWTPYNQQPEVKDIYEFLKLIDEDEHSLFWG</sequence>
<dbReference type="AlphaFoldDB" id="A0A926Q464"/>
<accession>A0A926Q464</accession>
<dbReference type="InterPro" id="IPR021388">
    <property type="entry name" value="DUF3024"/>
</dbReference>
<evidence type="ECO:0000313" key="1">
    <source>
        <dbReference type="EMBL" id="MBC9798277.1"/>
    </source>
</evidence>
<proteinExistence type="predicted"/>
<dbReference type="Proteomes" id="UP000653730">
    <property type="component" value="Unassembled WGS sequence"/>
</dbReference>
<dbReference type="RefSeq" id="WP_187967401.1">
    <property type="nucleotide sequence ID" value="NZ_JACVDC010000101.1"/>
</dbReference>
<gene>
    <name evidence="1" type="ORF">IBL28_20075</name>
</gene>
<reference evidence="1 2" key="1">
    <citation type="submission" date="2020-09" db="EMBL/GenBank/DDBJ databases">
        <title>Sinomicrobium weinanense sp. nov., a halophilic bacteria isolated from saline-alkali soil.</title>
        <authorList>
            <person name="Wu P."/>
            <person name="Ren H."/>
            <person name="Mei Y."/>
            <person name="Liang Y."/>
            <person name="Chen Z."/>
        </authorList>
    </citation>
    <scope>NUCLEOTIDE SEQUENCE [LARGE SCALE GENOMIC DNA]</scope>
    <source>
        <strain evidence="1 2">FJxs</strain>
    </source>
</reference>